<dbReference type="GO" id="GO:0004519">
    <property type="term" value="F:endonuclease activity"/>
    <property type="evidence" value="ECO:0007669"/>
    <property type="project" value="UniProtKB-KW"/>
</dbReference>
<reference evidence="10" key="1">
    <citation type="submission" date="2019-12" db="UniProtKB">
        <authorList>
            <consortium name="WormBaseParasite"/>
        </authorList>
    </citation>
    <scope>IDENTIFICATION</scope>
</reference>
<dbReference type="InterPro" id="IPR050951">
    <property type="entry name" value="Retrovirus_Pol_polyprotein"/>
</dbReference>
<dbReference type="Pfam" id="PF13975">
    <property type="entry name" value="gag-asp_proteas"/>
    <property type="match status" value="1"/>
</dbReference>
<dbReference type="InterPro" id="IPR021109">
    <property type="entry name" value="Peptidase_aspartic_dom_sf"/>
</dbReference>
<name>A0A5S6QU71_TRIMR</name>
<evidence type="ECO:0000259" key="8">
    <source>
        <dbReference type="Pfam" id="PF17917"/>
    </source>
</evidence>
<dbReference type="PANTHER" id="PTHR37984:SF5">
    <property type="entry name" value="PROTEIN NYNRIN-LIKE"/>
    <property type="match status" value="1"/>
</dbReference>
<evidence type="ECO:0000313" key="10">
    <source>
        <dbReference type="WBParaSite" id="TMUE_2000010684.1"/>
    </source>
</evidence>
<dbReference type="CDD" id="cd09274">
    <property type="entry name" value="RNase_HI_RT_Ty3"/>
    <property type="match status" value="1"/>
</dbReference>
<evidence type="ECO:0000256" key="3">
    <source>
        <dbReference type="ARBA" id="ARBA00022695"/>
    </source>
</evidence>
<dbReference type="SUPFAM" id="SSF56672">
    <property type="entry name" value="DNA/RNA polymerases"/>
    <property type="match status" value="1"/>
</dbReference>
<dbReference type="Proteomes" id="UP000046395">
    <property type="component" value="Unassembled WGS sequence"/>
</dbReference>
<keyword evidence="2" id="KW-0808">Transferase</keyword>
<keyword evidence="4" id="KW-0540">Nuclease</keyword>
<evidence type="ECO:0000256" key="2">
    <source>
        <dbReference type="ARBA" id="ARBA00022679"/>
    </source>
</evidence>
<dbReference type="SUPFAM" id="SSF50630">
    <property type="entry name" value="Acid proteases"/>
    <property type="match status" value="1"/>
</dbReference>
<proteinExistence type="predicted"/>
<dbReference type="PANTHER" id="PTHR37984">
    <property type="entry name" value="PROTEIN CBG26694"/>
    <property type="match status" value="1"/>
</dbReference>
<sequence length="542" mass="61033">MQCLSVTTSGYGRDLEDCSVVPFSAGDAKVLFITLTNAQTVRETRWGHPRGPGGWPEMFKTGPAVAALNGMRLPMVVDTGAGRTLISVRTLQKIRGHITLRRSFVRLVLADGSPLRVVGEVRLRIRLTSQYFPVYAIVVERLQFTALLGIDFLTLHGFVVDLKHNFMHCEEVNVHVPVVVCEEQGSCVEQWVYAFENSSIAPRSAAVVCCSLRTKFSGEAVLESARHLEPQGGYMARSLVTVLNGQFRTIILNPTQQELHVKKGLKWDTCLVFLDDVIIFSRTFNEHVKRLGQVLKLFRQAGLKISPSKSSGISSDPTLTSKIRKYATLTCLHELQSFHGLAAYYRRFVRGFAGVSAPLYRLTQKSAEFLWSEDLAEAFSTLRSALTSEPVLPIGAVLSQLDEKGQEHPVAFAGRILSRVEQKYCVTRREMLAVVTFIEQFAPYLQDEFVLRTDHGALQWLQSFKDADGQWARWQHKLQRFRFTVLHRPGRQHHNADSLSRIICKLRGRRNERLSDDVHMLNRPAVAAISFSDVDGVLEKQL</sequence>
<dbReference type="Gene3D" id="2.40.70.10">
    <property type="entry name" value="Acid Proteases"/>
    <property type="match status" value="1"/>
</dbReference>
<organism evidence="9 10">
    <name type="scientific">Trichuris muris</name>
    <name type="common">Mouse whipworm</name>
    <dbReference type="NCBI Taxonomy" id="70415"/>
    <lineage>
        <taxon>Eukaryota</taxon>
        <taxon>Metazoa</taxon>
        <taxon>Ecdysozoa</taxon>
        <taxon>Nematoda</taxon>
        <taxon>Enoplea</taxon>
        <taxon>Dorylaimia</taxon>
        <taxon>Trichinellida</taxon>
        <taxon>Trichuridae</taxon>
        <taxon>Trichuris</taxon>
    </lineage>
</organism>
<evidence type="ECO:0000256" key="5">
    <source>
        <dbReference type="ARBA" id="ARBA00022759"/>
    </source>
</evidence>
<dbReference type="Pfam" id="PF17917">
    <property type="entry name" value="RT_RNaseH"/>
    <property type="match status" value="1"/>
</dbReference>
<evidence type="ECO:0000256" key="6">
    <source>
        <dbReference type="ARBA" id="ARBA00022801"/>
    </source>
</evidence>
<evidence type="ECO:0000256" key="1">
    <source>
        <dbReference type="ARBA" id="ARBA00012493"/>
    </source>
</evidence>
<keyword evidence="7" id="KW-0695">RNA-directed DNA polymerase</keyword>
<dbReference type="GO" id="GO:0003964">
    <property type="term" value="F:RNA-directed DNA polymerase activity"/>
    <property type="evidence" value="ECO:0007669"/>
    <property type="project" value="UniProtKB-KW"/>
</dbReference>
<feature type="domain" description="Reverse transcriptase RNase H-like" evidence="8">
    <location>
        <begin position="394"/>
        <end position="481"/>
    </location>
</feature>
<protein>
    <recommendedName>
        <fullName evidence="1">RNA-directed DNA polymerase</fullName>
        <ecNumber evidence="1">2.7.7.49</ecNumber>
    </recommendedName>
</protein>
<accession>A0A5S6QU71</accession>
<dbReference type="AlphaFoldDB" id="A0A5S6QU71"/>
<dbReference type="InterPro" id="IPR041373">
    <property type="entry name" value="RT_RNaseH"/>
</dbReference>
<dbReference type="WBParaSite" id="TMUE_2000010684.1">
    <property type="protein sequence ID" value="TMUE_2000010684.1"/>
    <property type="gene ID" value="WBGene00301058"/>
</dbReference>
<dbReference type="Gene3D" id="3.30.70.270">
    <property type="match status" value="2"/>
</dbReference>
<dbReference type="STRING" id="70415.A0A5S6QU71"/>
<dbReference type="CDD" id="cd00303">
    <property type="entry name" value="retropepsin_like"/>
    <property type="match status" value="1"/>
</dbReference>
<keyword evidence="5" id="KW-0255">Endonuclease</keyword>
<evidence type="ECO:0000256" key="7">
    <source>
        <dbReference type="ARBA" id="ARBA00022918"/>
    </source>
</evidence>
<keyword evidence="6" id="KW-0378">Hydrolase</keyword>
<keyword evidence="3" id="KW-0548">Nucleotidyltransferase</keyword>
<dbReference type="EC" id="2.7.7.49" evidence="1"/>
<evidence type="ECO:0000256" key="4">
    <source>
        <dbReference type="ARBA" id="ARBA00022722"/>
    </source>
</evidence>
<dbReference type="GO" id="GO:0016787">
    <property type="term" value="F:hydrolase activity"/>
    <property type="evidence" value="ECO:0007669"/>
    <property type="project" value="UniProtKB-KW"/>
</dbReference>
<evidence type="ECO:0000313" key="9">
    <source>
        <dbReference type="Proteomes" id="UP000046395"/>
    </source>
</evidence>
<dbReference type="InterPro" id="IPR043128">
    <property type="entry name" value="Rev_trsase/Diguanyl_cyclase"/>
</dbReference>
<keyword evidence="9" id="KW-1185">Reference proteome</keyword>
<dbReference type="InterPro" id="IPR043502">
    <property type="entry name" value="DNA/RNA_pol_sf"/>
</dbReference>